<dbReference type="GO" id="GO:0043161">
    <property type="term" value="P:proteasome-mediated ubiquitin-dependent protein catabolic process"/>
    <property type="evidence" value="ECO:0007669"/>
    <property type="project" value="TreeGrafter"/>
</dbReference>
<evidence type="ECO:0000313" key="8">
    <source>
        <dbReference type="EMBL" id="KKU25846.1"/>
    </source>
</evidence>
<dbReference type="InterPro" id="IPR015919">
    <property type="entry name" value="Cadherin-like_sf"/>
</dbReference>
<dbReference type="InterPro" id="IPR002477">
    <property type="entry name" value="Peptidoglycan-bd-like"/>
</dbReference>
<reference evidence="8 9" key="1">
    <citation type="journal article" date="2015" name="Nature">
        <title>rRNA introns, odd ribosomes, and small enigmatic genomes across a large radiation of phyla.</title>
        <authorList>
            <person name="Brown C.T."/>
            <person name="Hug L.A."/>
            <person name="Thomas B.C."/>
            <person name="Sharon I."/>
            <person name="Castelle C.J."/>
            <person name="Singh A."/>
            <person name="Wilkins M.J."/>
            <person name="Williams K.H."/>
            <person name="Banfield J.F."/>
        </authorList>
    </citation>
    <scope>NUCLEOTIDE SEQUENCE [LARGE SCALE GENOMIC DNA]</scope>
</reference>
<dbReference type="PROSITE" id="PS51125">
    <property type="entry name" value="NHL"/>
    <property type="match status" value="3"/>
</dbReference>
<evidence type="ECO:0000256" key="4">
    <source>
        <dbReference type="PROSITE-ProRule" id="PRU00504"/>
    </source>
</evidence>
<proteinExistence type="predicted"/>
<dbReference type="GO" id="GO:0008270">
    <property type="term" value="F:zinc ion binding"/>
    <property type="evidence" value="ECO:0007669"/>
    <property type="project" value="UniProtKB-KW"/>
</dbReference>
<feature type="domain" description="Peptidoglycan binding-like" evidence="6">
    <location>
        <begin position="1059"/>
        <end position="1098"/>
    </location>
</feature>
<dbReference type="GO" id="GO:0005509">
    <property type="term" value="F:calcium ion binding"/>
    <property type="evidence" value="ECO:0007669"/>
    <property type="project" value="InterPro"/>
</dbReference>
<dbReference type="Gene3D" id="2.60.40.10">
    <property type="entry name" value="Immunoglobulins"/>
    <property type="match status" value="1"/>
</dbReference>
<evidence type="ECO:0000259" key="6">
    <source>
        <dbReference type="Pfam" id="PF01471"/>
    </source>
</evidence>
<dbReference type="AlphaFoldDB" id="A0A0G1NZD0"/>
<feature type="repeat" description="NHL" evidence="4">
    <location>
        <begin position="306"/>
        <end position="350"/>
    </location>
</feature>
<dbReference type="Pfam" id="PF03160">
    <property type="entry name" value="Calx-beta"/>
    <property type="match status" value="1"/>
</dbReference>
<keyword evidence="3" id="KW-0106">Calcium</keyword>
<dbReference type="Gene3D" id="2.120.10.30">
    <property type="entry name" value="TolB, C-terminal domain"/>
    <property type="match status" value="3"/>
</dbReference>
<dbReference type="Pfam" id="PF01436">
    <property type="entry name" value="NHL"/>
    <property type="match status" value="1"/>
</dbReference>
<feature type="compositionally biased region" description="Polar residues" evidence="5">
    <location>
        <begin position="1026"/>
        <end position="1040"/>
    </location>
</feature>
<dbReference type="SUPFAM" id="SSF49313">
    <property type="entry name" value="Cadherin-like"/>
    <property type="match status" value="1"/>
</dbReference>
<dbReference type="SUPFAM" id="SSF47090">
    <property type="entry name" value="PGBD-like"/>
    <property type="match status" value="2"/>
</dbReference>
<sequence>MTFRNYMICKNMKKQNFSLPVIIFLTLSAAIALSLISASAVEARLATDVVGQTDASGTISYTTRFPDNAIPNQRGMYTPAGIVMDTVNHWLFVSDYTDNRVLVYNLDVNNNLVDRVADYVLGQPGFITGATSTGASGMNAPYGLAINVSSSLLFVADHLNNRVLVFDVSGITNGEDAIKVLGQTDFTGIAASTGQNRFNRPYGLALNSSSSVLFVSDQNNNRILAFDVTEITNGENAINILGQAGNFDTSSWSTSQSGIYTPKGLAFNAASNTLFVSDSSNHRVIIFDVAEITDGENAVNVLGQSDFISGTSGVTQNKFYYPGWVEYDAVSNTLYVSDSYNYRVMVFDLSIISNGENAVNVLGQSNFTTNVVRTDQSAINKAGDIYLDSVNRMLYVSDIGNSRVDIFNVAQISDGENAVNTLGQLDSNDDPVYTTKYINNTAPSASGLRSQTDIVLDSVNHRLFVSDSTNNRILVYNLANNNVLIDRAADYVLGQANFVNAGTSTSQSGLNSPYGLAFDNANNRLFAADRTNNRVLVFNTVIVTNGENAINVLGQANFTSSGSGLSSSTFNNPQDIAYDASNNHLFVSDRSNNRIVVFDATTITDGEGAVNVLGQANFTSNSNASTQAGFDAPVGLYYDGTNNRLFVADLNNDRVVVYNVAEIADGENAVNVLGQTNFTGNAAATTQSRLARPEILAYDSDRNLLFVDDSGNARVMVFDLSELTDGENAVNVIGESNFTSKIITSDQSNFSPSYGLDYDSASRQLFVSDSGYNRLLIFNLIVLSTSTFSDAKYGVSYTATVTSSNYQGTLSYAVTSGTLPSGITLATSTGVLSGTPSATGSFSFTITATESESTGDYSDSQNFSLTIGHPTVQFSSGSSSDNERYSVPSVHITLSDSSVYDVTLTLSTMAGTAQGNGLDYSVSSTITISAGATSSGIPLRVISDDTIESDETIVFTIATSANASLGTQTTHTFTIVNDDAEGSMGAVYQGGSGSVGSGASSPGAGSRTPVSVPVVVSPTPVSGSSANSQQDLARRSSATPQALPPSYIFRRSLSRGSKGADVRRLQEKLRELGYFKYPRITEFYGPVTANAVRDLQRFLKSKGFFRGPVTGYFGPLTRQAVLKLDKQNGQRANGGKLR</sequence>
<name>A0A0G1NZD0_9BACT</name>
<dbReference type="InterPro" id="IPR011042">
    <property type="entry name" value="6-blade_b-propeller_TolB-like"/>
</dbReference>
<dbReference type="PANTHER" id="PTHR24104">
    <property type="entry name" value="E3 UBIQUITIN-PROTEIN LIGASE NHLRC1-RELATED"/>
    <property type="match status" value="1"/>
</dbReference>
<dbReference type="CDD" id="cd05819">
    <property type="entry name" value="NHL"/>
    <property type="match status" value="2"/>
</dbReference>
<dbReference type="InterPro" id="IPR001258">
    <property type="entry name" value="NHL_repeat"/>
</dbReference>
<keyword evidence="2" id="KW-0677">Repeat</keyword>
<dbReference type="Gene3D" id="2.60.40.2030">
    <property type="match status" value="1"/>
</dbReference>
<protein>
    <submittedName>
        <fullName evidence="8">Uncharacterized protein</fullName>
    </submittedName>
</protein>
<dbReference type="SUPFAM" id="SSF141072">
    <property type="entry name" value="CalX-like"/>
    <property type="match status" value="1"/>
</dbReference>
<keyword evidence="1" id="KW-0732">Signal</keyword>
<dbReference type="InterPro" id="IPR003644">
    <property type="entry name" value="Calx_beta"/>
</dbReference>
<dbReference type="InterPro" id="IPR038081">
    <property type="entry name" value="CalX-like_sf"/>
</dbReference>
<dbReference type="InterPro" id="IPR050952">
    <property type="entry name" value="TRIM-NHL_E3_ligases"/>
</dbReference>
<gene>
    <name evidence="8" type="ORF">UX39_C0017G0006</name>
</gene>
<dbReference type="SUPFAM" id="SSF63825">
    <property type="entry name" value="YWTD domain"/>
    <property type="match status" value="2"/>
</dbReference>
<evidence type="ECO:0000256" key="2">
    <source>
        <dbReference type="ARBA" id="ARBA00022737"/>
    </source>
</evidence>
<dbReference type="InterPro" id="IPR013783">
    <property type="entry name" value="Ig-like_fold"/>
</dbReference>
<feature type="region of interest" description="Disordered" evidence="5">
    <location>
        <begin position="988"/>
        <end position="1040"/>
    </location>
</feature>
<dbReference type="SUPFAM" id="SSF63829">
    <property type="entry name" value="Calcium-dependent phosphotriesterase"/>
    <property type="match status" value="1"/>
</dbReference>
<feature type="compositionally biased region" description="Low complexity" evidence="5">
    <location>
        <begin position="997"/>
        <end position="1025"/>
    </location>
</feature>
<organism evidence="8 9">
    <name type="scientific">Candidatus Magasanikbacteria bacterium GW2011_GWA2_46_17</name>
    <dbReference type="NCBI Taxonomy" id="1619042"/>
    <lineage>
        <taxon>Bacteria</taxon>
        <taxon>Candidatus Magasanikiibacteriota</taxon>
    </lineage>
</organism>
<dbReference type="GO" id="GO:0007154">
    <property type="term" value="P:cell communication"/>
    <property type="evidence" value="ECO:0007669"/>
    <property type="project" value="InterPro"/>
</dbReference>
<dbReference type="GO" id="GO:0016020">
    <property type="term" value="C:membrane"/>
    <property type="evidence" value="ECO:0007669"/>
    <property type="project" value="InterPro"/>
</dbReference>
<dbReference type="PANTHER" id="PTHR24104:SF25">
    <property type="entry name" value="PROTEIN LIN-41"/>
    <property type="match status" value="1"/>
</dbReference>
<dbReference type="Gene3D" id="1.10.101.10">
    <property type="entry name" value="PGBD-like superfamily/PGBD"/>
    <property type="match status" value="2"/>
</dbReference>
<dbReference type="Gene3D" id="2.40.10.500">
    <property type="match status" value="3"/>
</dbReference>
<feature type="repeat" description="NHL" evidence="4">
    <location>
        <begin position="570"/>
        <end position="601"/>
    </location>
</feature>
<comment type="caution">
    <text evidence="8">The sequence shown here is derived from an EMBL/GenBank/DDBJ whole genome shotgun (WGS) entry which is preliminary data.</text>
</comment>
<evidence type="ECO:0000259" key="7">
    <source>
        <dbReference type="Pfam" id="PF03160"/>
    </source>
</evidence>
<dbReference type="InterPro" id="IPR036365">
    <property type="entry name" value="PGBD-like_sf"/>
</dbReference>
<accession>A0A0G1NZD0</accession>
<dbReference type="Pfam" id="PF01471">
    <property type="entry name" value="PG_binding_1"/>
    <property type="match status" value="1"/>
</dbReference>
<dbReference type="Proteomes" id="UP000034175">
    <property type="component" value="Unassembled WGS sequence"/>
</dbReference>
<feature type="repeat" description="NHL" evidence="4">
    <location>
        <begin position="253"/>
        <end position="290"/>
    </location>
</feature>
<evidence type="ECO:0000256" key="3">
    <source>
        <dbReference type="ARBA" id="ARBA00022837"/>
    </source>
</evidence>
<dbReference type="GO" id="GO:0061630">
    <property type="term" value="F:ubiquitin protein ligase activity"/>
    <property type="evidence" value="ECO:0007669"/>
    <property type="project" value="TreeGrafter"/>
</dbReference>
<dbReference type="EMBL" id="LCMA01000017">
    <property type="protein sequence ID" value="KKU25846.1"/>
    <property type="molecule type" value="Genomic_DNA"/>
</dbReference>
<evidence type="ECO:0000313" key="9">
    <source>
        <dbReference type="Proteomes" id="UP000034175"/>
    </source>
</evidence>
<dbReference type="GO" id="GO:0000209">
    <property type="term" value="P:protein polyubiquitination"/>
    <property type="evidence" value="ECO:0007669"/>
    <property type="project" value="TreeGrafter"/>
</dbReference>
<dbReference type="Pfam" id="PF05345">
    <property type="entry name" value="He_PIG"/>
    <property type="match status" value="1"/>
</dbReference>
<evidence type="ECO:0000256" key="1">
    <source>
        <dbReference type="ARBA" id="ARBA00022729"/>
    </source>
</evidence>
<evidence type="ECO:0000256" key="5">
    <source>
        <dbReference type="SAM" id="MobiDB-lite"/>
    </source>
</evidence>
<dbReference type="InterPro" id="IPR036366">
    <property type="entry name" value="PGBDSf"/>
</dbReference>
<feature type="domain" description="Calx-beta" evidence="7">
    <location>
        <begin position="870"/>
        <end position="979"/>
    </location>
</feature>